<reference evidence="1" key="1">
    <citation type="submission" date="2020-02" db="EMBL/GenBank/DDBJ databases">
        <authorList>
            <person name="Meier V. D."/>
        </authorList>
    </citation>
    <scope>NUCLEOTIDE SEQUENCE</scope>
    <source>
        <strain evidence="1">AVDCRST_MAG94</strain>
    </source>
</reference>
<dbReference type="EMBL" id="CADCTY010000059">
    <property type="protein sequence ID" value="CAA9297994.1"/>
    <property type="molecule type" value="Genomic_DNA"/>
</dbReference>
<gene>
    <name evidence="1" type="ORF">AVDCRST_MAG94-162</name>
</gene>
<name>A0A6J4K7Q7_9CYAN</name>
<evidence type="ECO:0000313" key="1">
    <source>
        <dbReference type="EMBL" id="CAA9297994.1"/>
    </source>
</evidence>
<proteinExistence type="predicted"/>
<accession>A0A6J4K7Q7</accession>
<protein>
    <submittedName>
        <fullName evidence="1">Uncharacterized protein</fullName>
    </submittedName>
</protein>
<organism evidence="1">
    <name type="scientific">uncultured Leptolyngbya sp</name>
    <dbReference type="NCBI Taxonomy" id="332963"/>
    <lineage>
        <taxon>Bacteria</taxon>
        <taxon>Bacillati</taxon>
        <taxon>Cyanobacteriota</taxon>
        <taxon>Cyanophyceae</taxon>
        <taxon>Leptolyngbyales</taxon>
        <taxon>Leptolyngbyaceae</taxon>
        <taxon>Leptolyngbya group</taxon>
        <taxon>Leptolyngbya</taxon>
        <taxon>environmental samples</taxon>
    </lineage>
</organism>
<dbReference type="AlphaFoldDB" id="A0A6J4K7Q7"/>
<sequence>MFYLPLLPLLPLLSLLTFFPLRSRSNYNQHVIGESWLKH</sequence>